<proteinExistence type="predicted"/>
<dbReference type="AlphaFoldDB" id="A0A1I0ENK7"/>
<gene>
    <name evidence="2" type="ORF">SAMN05660429_01870</name>
</gene>
<evidence type="ECO:0000313" key="3">
    <source>
        <dbReference type="Proteomes" id="UP000199308"/>
    </source>
</evidence>
<dbReference type="EMBL" id="FOHK01000008">
    <property type="protein sequence ID" value="SET46851.1"/>
    <property type="molecule type" value="Genomic_DNA"/>
</dbReference>
<dbReference type="STRING" id="349064.SAMN05660429_01870"/>
<feature type="transmembrane region" description="Helical" evidence="1">
    <location>
        <begin position="45"/>
        <end position="63"/>
    </location>
</feature>
<keyword evidence="1" id="KW-1133">Transmembrane helix</keyword>
<feature type="transmembrane region" description="Helical" evidence="1">
    <location>
        <begin position="69"/>
        <end position="87"/>
    </location>
</feature>
<dbReference type="OrthoDB" id="6198426at2"/>
<sequence>MDCAILLRGLGTVLILVGLVLVYNPELVSNKAVPASTFEATERRIWWGLFIGIGTLLMFHHQWHPWQQTVAATFASLLFGLLVARLVGIALDGSVLKQWINVGIELVIMAPFIWWYFHARS</sequence>
<accession>A0A1I0ENK7</accession>
<dbReference type="InterPro" id="IPR025597">
    <property type="entry name" value="DUF4345"/>
</dbReference>
<evidence type="ECO:0000256" key="1">
    <source>
        <dbReference type="SAM" id="Phobius"/>
    </source>
</evidence>
<organism evidence="2 3">
    <name type="scientific">Thalassotalea agarivorans</name>
    <name type="common">Thalassomonas agarivorans</name>
    <dbReference type="NCBI Taxonomy" id="349064"/>
    <lineage>
        <taxon>Bacteria</taxon>
        <taxon>Pseudomonadati</taxon>
        <taxon>Pseudomonadota</taxon>
        <taxon>Gammaproteobacteria</taxon>
        <taxon>Alteromonadales</taxon>
        <taxon>Colwelliaceae</taxon>
        <taxon>Thalassotalea</taxon>
    </lineage>
</organism>
<keyword evidence="3" id="KW-1185">Reference proteome</keyword>
<dbReference type="RefSeq" id="WP_093329533.1">
    <property type="nucleotide sequence ID" value="NZ_AP027363.1"/>
</dbReference>
<reference evidence="2 3" key="1">
    <citation type="submission" date="2016-10" db="EMBL/GenBank/DDBJ databases">
        <authorList>
            <person name="de Groot N.N."/>
        </authorList>
    </citation>
    <scope>NUCLEOTIDE SEQUENCE [LARGE SCALE GENOMIC DNA]</scope>
    <source>
        <strain evidence="2 3">DSM 19706</strain>
    </source>
</reference>
<feature type="transmembrane region" description="Helical" evidence="1">
    <location>
        <begin position="99"/>
        <end position="117"/>
    </location>
</feature>
<feature type="transmembrane region" description="Helical" evidence="1">
    <location>
        <begin position="6"/>
        <end position="24"/>
    </location>
</feature>
<protein>
    <recommendedName>
        <fullName evidence="4">DUF4345 domain-containing protein</fullName>
    </recommendedName>
</protein>
<name>A0A1I0ENK7_THASX</name>
<dbReference type="Proteomes" id="UP000199308">
    <property type="component" value="Unassembled WGS sequence"/>
</dbReference>
<dbReference type="Pfam" id="PF14248">
    <property type="entry name" value="DUF4345"/>
    <property type="match status" value="1"/>
</dbReference>
<keyword evidence="1" id="KW-0472">Membrane</keyword>
<keyword evidence="1" id="KW-0812">Transmembrane</keyword>
<evidence type="ECO:0000313" key="2">
    <source>
        <dbReference type="EMBL" id="SET46851.1"/>
    </source>
</evidence>
<evidence type="ECO:0008006" key="4">
    <source>
        <dbReference type="Google" id="ProtNLM"/>
    </source>
</evidence>